<dbReference type="InterPro" id="IPR031930">
    <property type="entry name" value="HK_sensor"/>
</dbReference>
<proteinExistence type="predicted"/>
<organism evidence="13 14">
    <name type="scientific">Oceanospirillum linum</name>
    <dbReference type="NCBI Taxonomy" id="966"/>
    <lineage>
        <taxon>Bacteria</taxon>
        <taxon>Pseudomonadati</taxon>
        <taxon>Pseudomonadota</taxon>
        <taxon>Gammaproteobacteria</taxon>
        <taxon>Oceanospirillales</taxon>
        <taxon>Oceanospirillaceae</taxon>
        <taxon>Oceanospirillum</taxon>
    </lineage>
</organism>
<dbReference type="GO" id="GO:0005886">
    <property type="term" value="C:plasma membrane"/>
    <property type="evidence" value="ECO:0007669"/>
    <property type="project" value="UniProtKB-SubCell"/>
</dbReference>
<dbReference type="SMART" id="SM00304">
    <property type="entry name" value="HAMP"/>
    <property type="match status" value="1"/>
</dbReference>
<dbReference type="PRINTS" id="PR00344">
    <property type="entry name" value="BCTRLSENSOR"/>
</dbReference>
<comment type="catalytic activity">
    <reaction evidence="1">
        <text>ATP + protein L-histidine = ADP + protein N-phospho-L-histidine.</text>
        <dbReference type="EC" id="2.7.13.3"/>
    </reaction>
</comment>
<sequence length="449" mass="51158">MSRRLYVLLVLGICLGTLLLFAAMHKAEDLISRHLTRIKPEHQQVLSDYARRASEFYQARNEEGMHRLIAEINEKHDTWAAVITPKLNATLGTHVPEEYLGGLSFQRKLDWPVHTVWREVLIGIPFKDHAASLVLRLPESMHPRPNLALWHIGLVWVLPLSVLFFFTHWLYRHLIRPINILKTAAKDLAFKEFVQPVRPQLGRRQDELAVLATSFDEMAERIQLLVSSQRQLIGDLSHELRTPLARMRLVQGSDWPDELKRAKIDKEISLINQLIDDAMTLAWLDNEQRRNLPEHLQEEVKLDQLLDVICDDAEFEFESKLSGSVIKRHYAKDLLLTRSNTLALSQSLENIIRNGLIHSPEGCGLTVCVEPGPEYFVIQVLDQGVGVPEAQLEKIFHPFFRLDKARARQQGGFGLGLAIARKQVSRLGGSLKAENYPGAGLMVSLLLPR</sequence>
<keyword evidence="10" id="KW-0472">Membrane</keyword>
<accession>A0A1T1HA75</accession>
<keyword evidence="6" id="KW-0808">Transferase</keyword>
<keyword evidence="10" id="KW-0812">Transmembrane</keyword>
<dbReference type="CDD" id="cd06225">
    <property type="entry name" value="HAMP"/>
    <property type="match status" value="1"/>
</dbReference>
<evidence type="ECO:0000256" key="6">
    <source>
        <dbReference type="ARBA" id="ARBA00022679"/>
    </source>
</evidence>
<dbReference type="PROSITE" id="PS50885">
    <property type="entry name" value="HAMP"/>
    <property type="match status" value="1"/>
</dbReference>
<dbReference type="GO" id="GO:0005524">
    <property type="term" value="F:ATP binding"/>
    <property type="evidence" value="ECO:0007669"/>
    <property type="project" value="UniProtKB-KW"/>
</dbReference>
<evidence type="ECO:0000259" key="12">
    <source>
        <dbReference type="PROSITE" id="PS50885"/>
    </source>
</evidence>
<dbReference type="Gene3D" id="1.10.8.500">
    <property type="entry name" value="HAMP domain in histidine kinase"/>
    <property type="match status" value="1"/>
</dbReference>
<dbReference type="Gene3D" id="3.30.450.170">
    <property type="entry name" value="Two-component histidine kinase, sensor domain"/>
    <property type="match status" value="1"/>
</dbReference>
<evidence type="ECO:0000256" key="10">
    <source>
        <dbReference type="SAM" id="Phobius"/>
    </source>
</evidence>
<dbReference type="PROSITE" id="PS50109">
    <property type="entry name" value="HIS_KIN"/>
    <property type="match status" value="1"/>
</dbReference>
<keyword evidence="5" id="KW-0597">Phosphoprotein</keyword>
<evidence type="ECO:0000313" key="14">
    <source>
        <dbReference type="Proteomes" id="UP000190064"/>
    </source>
</evidence>
<evidence type="ECO:0000256" key="4">
    <source>
        <dbReference type="ARBA" id="ARBA00022475"/>
    </source>
</evidence>
<evidence type="ECO:0000256" key="1">
    <source>
        <dbReference type="ARBA" id="ARBA00000085"/>
    </source>
</evidence>
<dbReference type="InterPro" id="IPR036097">
    <property type="entry name" value="HisK_dim/P_sf"/>
</dbReference>
<dbReference type="InterPro" id="IPR003594">
    <property type="entry name" value="HATPase_dom"/>
</dbReference>
<dbReference type="InterPro" id="IPR038428">
    <property type="entry name" value="HK_sensor_dom_sf"/>
</dbReference>
<dbReference type="SMART" id="SM00388">
    <property type="entry name" value="HisKA"/>
    <property type="match status" value="1"/>
</dbReference>
<evidence type="ECO:0000259" key="11">
    <source>
        <dbReference type="PROSITE" id="PS50109"/>
    </source>
</evidence>
<feature type="domain" description="Histidine kinase" evidence="11">
    <location>
        <begin position="235"/>
        <end position="449"/>
    </location>
</feature>
<dbReference type="SUPFAM" id="SSF55874">
    <property type="entry name" value="ATPase domain of HSP90 chaperone/DNA topoisomerase II/histidine kinase"/>
    <property type="match status" value="1"/>
</dbReference>
<evidence type="ECO:0000256" key="2">
    <source>
        <dbReference type="ARBA" id="ARBA00004651"/>
    </source>
</evidence>
<dbReference type="PANTHER" id="PTHR44936">
    <property type="entry name" value="SENSOR PROTEIN CREC"/>
    <property type="match status" value="1"/>
</dbReference>
<feature type="domain" description="HAMP" evidence="12">
    <location>
        <begin position="172"/>
        <end position="227"/>
    </location>
</feature>
<evidence type="ECO:0000256" key="7">
    <source>
        <dbReference type="ARBA" id="ARBA00022741"/>
    </source>
</evidence>
<dbReference type="InterPro" id="IPR004358">
    <property type="entry name" value="Sig_transdc_His_kin-like_C"/>
</dbReference>
<dbReference type="InterPro" id="IPR005467">
    <property type="entry name" value="His_kinase_dom"/>
</dbReference>
<dbReference type="EMBL" id="MTSD02000005">
    <property type="protein sequence ID" value="OOV86627.1"/>
    <property type="molecule type" value="Genomic_DNA"/>
</dbReference>
<dbReference type="Gene3D" id="1.10.287.130">
    <property type="match status" value="1"/>
</dbReference>
<keyword evidence="7" id="KW-0547">Nucleotide-binding</keyword>
<comment type="caution">
    <text evidence="13">The sequence shown here is derived from an EMBL/GenBank/DDBJ whole genome shotgun (WGS) entry which is preliminary data.</text>
</comment>
<dbReference type="Pfam" id="PF00512">
    <property type="entry name" value="HisKA"/>
    <property type="match status" value="1"/>
</dbReference>
<evidence type="ECO:0000256" key="5">
    <source>
        <dbReference type="ARBA" id="ARBA00022553"/>
    </source>
</evidence>
<dbReference type="Pfam" id="PF02518">
    <property type="entry name" value="HATPase_c"/>
    <property type="match status" value="1"/>
</dbReference>
<dbReference type="Pfam" id="PF16750">
    <property type="entry name" value="HK_sensor"/>
    <property type="match status" value="1"/>
</dbReference>
<dbReference type="GO" id="GO:0000155">
    <property type="term" value="F:phosphorelay sensor kinase activity"/>
    <property type="evidence" value="ECO:0007669"/>
    <property type="project" value="InterPro"/>
</dbReference>
<dbReference type="Pfam" id="PF00672">
    <property type="entry name" value="HAMP"/>
    <property type="match status" value="1"/>
</dbReference>
<dbReference type="SMART" id="SM00387">
    <property type="entry name" value="HATPase_c"/>
    <property type="match status" value="1"/>
</dbReference>
<evidence type="ECO:0000256" key="3">
    <source>
        <dbReference type="ARBA" id="ARBA00012438"/>
    </source>
</evidence>
<dbReference type="InterPro" id="IPR050980">
    <property type="entry name" value="2C_sensor_his_kinase"/>
</dbReference>
<dbReference type="PANTHER" id="PTHR44936:SF10">
    <property type="entry name" value="SENSOR PROTEIN RSTB"/>
    <property type="match status" value="1"/>
</dbReference>
<dbReference type="EC" id="2.7.13.3" evidence="3"/>
<keyword evidence="9" id="KW-0067">ATP-binding</keyword>
<dbReference type="AlphaFoldDB" id="A0A1T1HA75"/>
<evidence type="ECO:0000256" key="8">
    <source>
        <dbReference type="ARBA" id="ARBA00022777"/>
    </source>
</evidence>
<dbReference type="CDD" id="cd00082">
    <property type="entry name" value="HisKA"/>
    <property type="match status" value="1"/>
</dbReference>
<feature type="transmembrane region" description="Helical" evidence="10">
    <location>
        <begin position="148"/>
        <end position="171"/>
    </location>
</feature>
<comment type="subcellular location">
    <subcellularLocation>
        <location evidence="2">Cell membrane</location>
        <topology evidence="2">Multi-pass membrane protein</topology>
    </subcellularLocation>
</comment>
<dbReference type="Proteomes" id="UP000190064">
    <property type="component" value="Unassembled WGS sequence"/>
</dbReference>
<name>A0A1T1HA75_OCELI</name>
<dbReference type="Gene3D" id="3.30.565.10">
    <property type="entry name" value="Histidine kinase-like ATPase, C-terminal domain"/>
    <property type="match status" value="1"/>
</dbReference>
<dbReference type="InterPro" id="IPR003661">
    <property type="entry name" value="HisK_dim/P_dom"/>
</dbReference>
<evidence type="ECO:0000313" key="13">
    <source>
        <dbReference type="EMBL" id="OOV86627.1"/>
    </source>
</evidence>
<gene>
    <name evidence="13" type="ORF">BTA35_0212095</name>
</gene>
<keyword evidence="10" id="KW-1133">Transmembrane helix</keyword>
<keyword evidence="8" id="KW-0418">Kinase</keyword>
<dbReference type="InterPro" id="IPR003660">
    <property type="entry name" value="HAMP_dom"/>
</dbReference>
<keyword evidence="4" id="KW-1003">Cell membrane</keyword>
<dbReference type="STRING" id="966.BTA35_0212095"/>
<evidence type="ECO:0000256" key="9">
    <source>
        <dbReference type="ARBA" id="ARBA00022840"/>
    </source>
</evidence>
<reference evidence="13" key="1">
    <citation type="submission" date="2017-02" db="EMBL/GenBank/DDBJ databases">
        <title>Draft Genome Sequence of the Salt Water Bacterium Oceanospirillum linum ATCC 11336.</title>
        <authorList>
            <person name="Trachtenberg A.M."/>
            <person name="Carney J.G."/>
            <person name="Linnane J.D."/>
            <person name="Rheaume B.A."/>
            <person name="Pitts N.L."/>
            <person name="Mykles D.L."/>
            <person name="Maclea K.S."/>
        </authorList>
    </citation>
    <scope>NUCLEOTIDE SEQUENCE [LARGE SCALE GENOMIC DNA]</scope>
    <source>
        <strain evidence="13">ATCC 11336</strain>
    </source>
</reference>
<protein>
    <recommendedName>
        <fullName evidence="3">histidine kinase</fullName>
        <ecNumber evidence="3">2.7.13.3</ecNumber>
    </recommendedName>
</protein>
<dbReference type="SUPFAM" id="SSF47384">
    <property type="entry name" value="Homodimeric domain of signal transducing histidine kinase"/>
    <property type="match status" value="1"/>
</dbReference>
<dbReference type="RefSeq" id="WP_078320076.1">
    <property type="nucleotide sequence ID" value="NZ_FXTS01000006.1"/>
</dbReference>
<dbReference type="InterPro" id="IPR036890">
    <property type="entry name" value="HATPase_C_sf"/>
</dbReference>
<keyword evidence="14" id="KW-1185">Reference proteome</keyword>